<proteinExistence type="predicted"/>
<organism evidence="1 2">
    <name type="scientific">Drechslerella dactyloides</name>
    <name type="common">Nematode-trapping fungus</name>
    <name type="synonym">Arthrobotrys dactyloides</name>
    <dbReference type="NCBI Taxonomy" id="74499"/>
    <lineage>
        <taxon>Eukaryota</taxon>
        <taxon>Fungi</taxon>
        <taxon>Dikarya</taxon>
        <taxon>Ascomycota</taxon>
        <taxon>Pezizomycotina</taxon>
        <taxon>Orbiliomycetes</taxon>
        <taxon>Orbiliales</taxon>
        <taxon>Orbiliaceae</taxon>
        <taxon>Drechslerella</taxon>
    </lineage>
</organism>
<dbReference type="EMBL" id="JAQGDS010000010">
    <property type="protein sequence ID" value="KAJ6257501.1"/>
    <property type="molecule type" value="Genomic_DNA"/>
</dbReference>
<evidence type="ECO:0000313" key="1">
    <source>
        <dbReference type="EMBL" id="KAJ6257501.1"/>
    </source>
</evidence>
<gene>
    <name evidence="1" type="ORF">Dda_7286</name>
</gene>
<protein>
    <submittedName>
        <fullName evidence="1">Uncharacterized protein</fullName>
    </submittedName>
</protein>
<dbReference type="AlphaFoldDB" id="A0AAD6NFG0"/>
<comment type="caution">
    <text evidence="1">The sequence shown here is derived from an EMBL/GenBank/DDBJ whole genome shotgun (WGS) entry which is preliminary data.</text>
</comment>
<sequence>MQWRDGGGDDDADSKMAMVSSGWIVCDSAGGVVVVPHAANANAAVLAAGPNGAATSAKKECRIGIVPGLRPL</sequence>
<dbReference type="Proteomes" id="UP001221413">
    <property type="component" value="Unassembled WGS sequence"/>
</dbReference>
<reference evidence="1" key="1">
    <citation type="submission" date="2023-01" db="EMBL/GenBank/DDBJ databases">
        <title>The chitinases involved in constricting ring structure development in the nematode-trapping fungus Drechslerella dactyloides.</title>
        <authorList>
            <person name="Wang R."/>
            <person name="Zhang L."/>
            <person name="Tang P."/>
            <person name="Li S."/>
            <person name="Liang L."/>
        </authorList>
    </citation>
    <scope>NUCLEOTIDE SEQUENCE</scope>
    <source>
        <strain evidence="1">YMF1.00031</strain>
    </source>
</reference>
<name>A0AAD6NFG0_DREDA</name>
<evidence type="ECO:0000313" key="2">
    <source>
        <dbReference type="Proteomes" id="UP001221413"/>
    </source>
</evidence>
<accession>A0AAD6NFG0</accession>
<keyword evidence="2" id="KW-1185">Reference proteome</keyword>